<feature type="non-terminal residue" evidence="2">
    <location>
        <position position="1"/>
    </location>
</feature>
<accession>A0A813DUF0</accession>
<evidence type="ECO:0000256" key="1">
    <source>
        <dbReference type="SAM" id="MobiDB-lite"/>
    </source>
</evidence>
<protein>
    <submittedName>
        <fullName evidence="2">Uncharacterized protein</fullName>
    </submittedName>
</protein>
<name>A0A813DUF0_POLGL</name>
<feature type="region of interest" description="Disordered" evidence="1">
    <location>
        <begin position="48"/>
        <end position="87"/>
    </location>
</feature>
<proteinExistence type="predicted"/>
<reference evidence="2" key="1">
    <citation type="submission" date="2021-02" db="EMBL/GenBank/DDBJ databases">
        <authorList>
            <person name="Dougan E. K."/>
            <person name="Rhodes N."/>
            <person name="Thang M."/>
            <person name="Chan C."/>
        </authorList>
    </citation>
    <scope>NUCLEOTIDE SEQUENCE</scope>
</reference>
<comment type="caution">
    <text evidence="2">The sequence shown here is derived from an EMBL/GenBank/DDBJ whole genome shotgun (WGS) entry which is preliminary data.</text>
</comment>
<evidence type="ECO:0000313" key="3">
    <source>
        <dbReference type="Proteomes" id="UP000654075"/>
    </source>
</evidence>
<dbReference type="Proteomes" id="UP000654075">
    <property type="component" value="Unassembled WGS sequence"/>
</dbReference>
<organism evidence="2 3">
    <name type="scientific">Polarella glacialis</name>
    <name type="common">Dinoflagellate</name>
    <dbReference type="NCBI Taxonomy" id="89957"/>
    <lineage>
        <taxon>Eukaryota</taxon>
        <taxon>Sar</taxon>
        <taxon>Alveolata</taxon>
        <taxon>Dinophyceae</taxon>
        <taxon>Suessiales</taxon>
        <taxon>Suessiaceae</taxon>
        <taxon>Polarella</taxon>
    </lineage>
</organism>
<gene>
    <name evidence="2" type="ORF">PGLA1383_LOCUS11627</name>
</gene>
<sequence length="87" mass="8861">YRAAEGGLGARMTLGSSGTMVVGGMGATPRSARANNAVPFLPGYQVQSRQGTNNKNQTLGFGPALGLGGSMDSFKSTPRALIGEKSE</sequence>
<dbReference type="EMBL" id="CAJNNV010006049">
    <property type="protein sequence ID" value="CAE8593012.1"/>
    <property type="molecule type" value="Genomic_DNA"/>
</dbReference>
<feature type="compositionally biased region" description="Polar residues" evidence="1">
    <location>
        <begin position="48"/>
        <end position="59"/>
    </location>
</feature>
<evidence type="ECO:0000313" key="2">
    <source>
        <dbReference type="EMBL" id="CAE8593012.1"/>
    </source>
</evidence>
<dbReference type="AlphaFoldDB" id="A0A813DUF0"/>
<feature type="non-terminal residue" evidence="2">
    <location>
        <position position="87"/>
    </location>
</feature>
<keyword evidence="3" id="KW-1185">Reference proteome</keyword>